<evidence type="ECO:0000313" key="3">
    <source>
        <dbReference type="Proteomes" id="UP000886595"/>
    </source>
</evidence>
<sequence length="133" mass="15132">MIHITDLSITRANGPNHPRCDDDRLECQGDWTPDTWMHLNPSELHASHPPRLGTWPSPPRLTTGIPHHNKLQTELVTEEPPPNPSNTSHSIYPSKSLISPRELLRQSDNLKSSTLKRQPKTNRSQFEPNTKEP</sequence>
<feature type="compositionally biased region" description="Polar residues" evidence="1">
    <location>
        <begin position="85"/>
        <end position="97"/>
    </location>
</feature>
<dbReference type="AlphaFoldDB" id="A0A8X8APX6"/>
<name>A0A8X8APX6_BRACI</name>
<evidence type="ECO:0000256" key="1">
    <source>
        <dbReference type="SAM" id="MobiDB-lite"/>
    </source>
</evidence>
<comment type="caution">
    <text evidence="2">The sequence shown here is derived from an EMBL/GenBank/DDBJ whole genome shotgun (WGS) entry which is preliminary data.</text>
</comment>
<feature type="region of interest" description="Disordered" evidence="1">
    <location>
        <begin position="42"/>
        <end position="133"/>
    </location>
</feature>
<feature type="compositionally biased region" description="Polar residues" evidence="1">
    <location>
        <begin position="106"/>
        <end position="133"/>
    </location>
</feature>
<reference evidence="2 3" key="1">
    <citation type="submission" date="2020-02" db="EMBL/GenBank/DDBJ databases">
        <authorList>
            <person name="Ma Q."/>
            <person name="Huang Y."/>
            <person name="Song X."/>
            <person name="Pei D."/>
        </authorList>
    </citation>
    <scope>NUCLEOTIDE SEQUENCE [LARGE SCALE GENOMIC DNA]</scope>
    <source>
        <strain evidence="2">Sxm20200214</strain>
        <tissue evidence="2">Leaf</tissue>
    </source>
</reference>
<dbReference type="Proteomes" id="UP000886595">
    <property type="component" value="Unassembled WGS sequence"/>
</dbReference>
<accession>A0A8X8APX6</accession>
<gene>
    <name evidence="2" type="ORF">Bca52824_029523</name>
</gene>
<organism evidence="2 3">
    <name type="scientific">Brassica carinata</name>
    <name type="common">Ethiopian mustard</name>
    <name type="synonym">Abyssinian cabbage</name>
    <dbReference type="NCBI Taxonomy" id="52824"/>
    <lineage>
        <taxon>Eukaryota</taxon>
        <taxon>Viridiplantae</taxon>
        <taxon>Streptophyta</taxon>
        <taxon>Embryophyta</taxon>
        <taxon>Tracheophyta</taxon>
        <taxon>Spermatophyta</taxon>
        <taxon>Magnoliopsida</taxon>
        <taxon>eudicotyledons</taxon>
        <taxon>Gunneridae</taxon>
        <taxon>Pentapetalae</taxon>
        <taxon>rosids</taxon>
        <taxon>malvids</taxon>
        <taxon>Brassicales</taxon>
        <taxon>Brassicaceae</taxon>
        <taxon>Brassiceae</taxon>
        <taxon>Brassica</taxon>
    </lineage>
</organism>
<protein>
    <submittedName>
        <fullName evidence="2">Uncharacterized protein</fullName>
    </submittedName>
</protein>
<dbReference type="EMBL" id="JAAMPC010000006">
    <property type="protein sequence ID" value="KAG2309775.1"/>
    <property type="molecule type" value="Genomic_DNA"/>
</dbReference>
<evidence type="ECO:0000313" key="2">
    <source>
        <dbReference type="EMBL" id="KAG2309775.1"/>
    </source>
</evidence>
<proteinExistence type="predicted"/>
<keyword evidence="3" id="KW-1185">Reference proteome</keyword>